<reference evidence="9" key="1">
    <citation type="submission" date="2021-12" db="EMBL/GenBank/DDBJ databases">
        <title>Alicyclobacillaceae gen. nov., sp. nov., isolated from chalcocite enrichment system.</title>
        <authorList>
            <person name="Jiang Z."/>
        </authorList>
    </citation>
    <scope>NUCLEOTIDE SEQUENCE</scope>
    <source>
        <strain evidence="9">MYW30-H2</strain>
    </source>
</reference>
<evidence type="ECO:0000259" key="8">
    <source>
        <dbReference type="PROSITE" id="PS50928"/>
    </source>
</evidence>
<feature type="domain" description="ABC transmembrane type-1" evidence="8">
    <location>
        <begin position="93"/>
        <end position="305"/>
    </location>
</feature>
<comment type="similarity">
    <text evidence="7">Belongs to the binding-protein-dependent transport system permease family.</text>
</comment>
<evidence type="ECO:0000256" key="3">
    <source>
        <dbReference type="ARBA" id="ARBA00022475"/>
    </source>
</evidence>
<dbReference type="Pfam" id="PF00528">
    <property type="entry name" value="BPD_transp_1"/>
    <property type="match status" value="1"/>
</dbReference>
<evidence type="ECO:0000313" key="10">
    <source>
        <dbReference type="Proteomes" id="UP000830167"/>
    </source>
</evidence>
<dbReference type="CDD" id="cd06261">
    <property type="entry name" value="TM_PBP2"/>
    <property type="match status" value="1"/>
</dbReference>
<keyword evidence="4 7" id="KW-0812">Transmembrane</keyword>
<name>A0ABY4CH65_9BACL</name>
<keyword evidence="2 7" id="KW-0813">Transport</keyword>
<dbReference type="InterPro" id="IPR035906">
    <property type="entry name" value="MetI-like_sf"/>
</dbReference>
<keyword evidence="5 7" id="KW-1133">Transmembrane helix</keyword>
<evidence type="ECO:0000256" key="5">
    <source>
        <dbReference type="ARBA" id="ARBA00022989"/>
    </source>
</evidence>
<evidence type="ECO:0000256" key="4">
    <source>
        <dbReference type="ARBA" id="ARBA00022692"/>
    </source>
</evidence>
<feature type="transmembrane region" description="Helical" evidence="7">
    <location>
        <begin position="130"/>
        <end position="150"/>
    </location>
</feature>
<feature type="transmembrane region" description="Helical" evidence="7">
    <location>
        <begin position="255"/>
        <end position="275"/>
    </location>
</feature>
<dbReference type="InterPro" id="IPR051393">
    <property type="entry name" value="ABC_transporter_permease"/>
</dbReference>
<dbReference type="PANTHER" id="PTHR30193">
    <property type="entry name" value="ABC TRANSPORTER PERMEASE PROTEIN"/>
    <property type="match status" value="1"/>
</dbReference>
<comment type="subcellular location">
    <subcellularLocation>
        <location evidence="1 7">Cell membrane</location>
        <topology evidence="1 7">Multi-pass membrane protein</topology>
    </subcellularLocation>
</comment>
<dbReference type="PANTHER" id="PTHR30193:SF37">
    <property type="entry name" value="INNER MEMBRANE ABC TRANSPORTER PERMEASE PROTEIN YCJO"/>
    <property type="match status" value="1"/>
</dbReference>
<dbReference type="EMBL" id="CP089291">
    <property type="protein sequence ID" value="UOF88741.1"/>
    <property type="molecule type" value="Genomic_DNA"/>
</dbReference>
<organism evidence="9 10">
    <name type="scientific">Fodinisporobacter ferrooxydans</name>
    <dbReference type="NCBI Taxonomy" id="2901836"/>
    <lineage>
        <taxon>Bacteria</taxon>
        <taxon>Bacillati</taxon>
        <taxon>Bacillota</taxon>
        <taxon>Bacilli</taxon>
        <taxon>Bacillales</taxon>
        <taxon>Alicyclobacillaceae</taxon>
        <taxon>Fodinisporobacter</taxon>
    </lineage>
</organism>
<dbReference type="InterPro" id="IPR000515">
    <property type="entry name" value="MetI-like"/>
</dbReference>
<dbReference type="Gene3D" id="1.10.3720.10">
    <property type="entry name" value="MetI-like"/>
    <property type="match status" value="1"/>
</dbReference>
<dbReference type="PROSITE" id="PS50928">
    <property type="entry name" value="ABC_TM1"/>
    <property type="match status" value="1"/>
</dbReference>
<evidence type="ECO:0000256" key="7">
    <source>
        <dbReference type="RuleBase" id="RU363032"/>
    </source>
</evidence>
<sequence>MDVVSIERNTSISKHKGLSGSLKKRGYTLSETLAGYLYLTPVFLWVLIFMLFPMGYVIYLSFYKWNFVSSEKHFVGLGNYVSLLHDPEFLGSLNHTFEFTVVSVLVTIVMSLIIALLLNQQIKGIGILRSIFYSPVVVSMIAAAMVWSFLYDPQYGSINNILHIMGISGPHWLDDPHWALISIVIMTVWKNMGYYAVIYLAALQGISNSYYEAAALDGANRWKVFRFITWPLLMPATLLIAVMGIINSFQVFGQIYVMTQGGPVGSTNVIVYYLYEKAFQFFEMGYASAVGFVLFIIIFVITLVQFKYVDRKMDF</sequence>
<gene>
    <name evidence="9" type="ORF">LSG31_12365</name>
</gene>
<evidence type="ECO:0000256" key="6">
    <source>
        <dbReference type="ARBA" id="ARBA00023136"/>
    </source>
</evidence>
<evidence type="ECO:0000256" key="1">
    <source>
        <dbReference type="ARBA" id="ARBA00004651"/>
    </source>
</evidence>
<feature type="transmembrane region" description="Helical" evidence="7">
    <location>
        <begin position="224"/>
        <end position="249"/>
    </location>
</feature>
<dbReference type="RefSeq" id="WP_347435420.1">
    <property type="nucleotide sequence ID" value="NZ_CP089291.1"/>
</dbReference>
<feature type="transmembrane region" description="Helical" evidence="7">
    <location>
        <begin position="33"/>
        <end position="59"/>
    </location>
</feature>
<keyword evidence="10" id="KW-1185">Reference proteome</keyword>
<evidence type="ECO:0000313" key="9">
    <source>
        <dbReference type="EMBL" id="UOF88741.1"/>
    </source>
</evidence>
<feature type="transmembrane region" description="Helical" evidence="7">
    <location>
        <begin position="99"/>
        <end position="118"/>
    </location>
</feature>
<keyword evidence="6 7" id="KW-0472">Membrane</keyword>
<proteinExistence type="inferred from homology"/>
<feature type="transmembrane region" description="Helical" evidence="7">
    <location>
        <begin position="178"/>
        <end position="203"/>
    </location>
</feature>
<accession>A0ABY4CH65</accession>
<keyword evidence="3" id="KW-1003">Cell membrane</keyword>
<dbReference type="Proteomes" id="UP000830167">
    <property type="component" value="Chromosome"/>
</dbReference>
<feature type="transmembrane region" description="Helical" evidence="7">
    <location>
        <begin position="287"/>
        <end position="306"/>
    </location>
</feature>
<dbReference type="SUPFAM" id="SSF161098">
    <property type="entry name" value="MetI-like"/>
    <property type="match status" value="1"/>
</dbReference>
<protein>
    <submittedName>
        <fullName evidence="9">Sugar ABC transporter permease</fullName>
    </submittedName>
</protein>
<evidence type="ECO:0000256" key="2">
    <source>
        <dbReference type="ARBA" id="ARBA00022448"/>
    </source>
</evidence>